<dbReference type="STRING" id="29367.CLPUN_40580"/>
<reference evidence="2 3" key="1">
    <citation type="submission" date="2016-05" db="EMBL/GenBank/DDBJ databases">
        <title>Microbial solvent formation.</title>
        <authorList>
            <person name="Poehlein A."/>
            <person name="Montoya Solano J.D."/>
            <person name="Flitsch S."/>
            <person name="Krabben P."/>
            <person name="Duerre P."/>
            <person name="Daniel R."/>
        </authorList>
    </citation>
    <scope>NUCLEOTIDE SEQUENCE [LARGE SCALE GENOMIC DNA]</scope>
    <source>
        <strain evidence="2 3">DSM 2619</strain>
    </source>
</reference>
<evidence type="ECO:0000313" key="3">
    <source>
        <dbReference type="Proteomes" id="UP000190890"/>
    </source>
</evidence>
<accession>A0A1S8T9B9</accession>
<evidence type="ECO:0000313" key="2">
    <source>
        <dbReference type="EMBL" id="OOM74353.1"/>
    </source>
</evidence>
<keyword evidence="3" id="KW-1185">Reference proteome</keyword>
<dbReference type="EMBL" id="LZZM01000201">
    <property type="protein sequence ID" value="OOM74353.1"/>
    <property type="molecule type" value="Genomic_DNA"/>
</dbReference>
<dbReference type="SUPFAM" id="SSF103190">
    <property type="entry name" value="Sensory domain-like"/>
    <property type="match status" value="1"/>
</dbReference>
<sequence length="140" mass="15761">MLVKQSIVDKTYENSDGNLYYISVNALNKTFIAGNQKKFIGQKYDSKELDEVFKGNTKAYMVEWNRTTAYNVTVPIKQADEVISSVSVRISINNMENTIHNRIIKAITAGIVILMLVTIVGIILGERIAKTIENIEFTVN</sequence>
<dbReference type="AlphaFoldDB" id="A0A1S8T9B9"/>
<dbReference type="OrthoDB" id="369336at2"/>
<feature type="transmembrane region" description="Helical" evidence="1">
    <location>
        <begin position="103"/>
        <end position="124"/>
    </location>
</feature>
<comment type="caution">
    <text evidence="2">The sequence shown here is derived from an EMBL/GenBank/DDBJ whole genome shotgun (WGS) entry which is preliminary data.</text>
</comment>
<name>A0A1S8T9B9_9CLOT</name>
<keyword evidence="1" id="KW-1133">Transmembrane helix</keyword>
<proteinExistence type="predicted"/>
<protein>
    <submittedName>
        <fullName evidence="2">Uncharacterized protein</fullName>
    </submittedName>
</protein>
<dbReference type="InterPro" id="IPR029151">
    <property type="entry name" value="Sensor-like_sf"/>
</dbReference>
<dbReference type="RefSeq" id="WP_077849029.1">
    <property type="nucleotide sequence ID" value="NZ_LZZM01000201.1"/>
</dbReference>
<gene>
    <name evidence="2" type="ORF">CLPUN_40580</name>
</gene>
<dbReference type="Proteomes" id="UP000190890">
    <property type="component" value="Unassembled WGS sequence"/>
</dbReference>
<evidence type="ECO:0000256" key="1">
    <source>
        <dbReference type="SAM" id="Phobius"/>
    </source>
</evidence>
<organism evidence="2 3">
    <name type="scientific">Clostridium puniceum</name>
    <dbReference type="NCBI Taxonomy" id="29367"/>
    <lineage>
        <taxon>Bacteria</taxon>
        <taxon>Bacillati</taxon>
        <taxon>Bacillota</taxon>
        <taxon>Clostridia</taxon>
        <taxon>Eubacteriales</taxon>
        <taxon>Clostridiaceae</taxon>
        <taxon>Clostridium</taxon>
    </lineage>
</organism>
<keyword evidence="1" id="KW-0472">Membrane</keyword>
<keyword evidence="1" id="KW-0812">Transmembrane</keyword>